<organism evidence="1">
    <name type="scientific">Erythrolobus madagascarensis</name>
    <dbReference type="NCBI Taxonomy" id="708628"/>
    <lineage>
        <taxon>Eukaryota</taxon>
        <taxon>Rhodophyta</taxon>
        <taxon>Bangiophyceae</taxon>
        <taxon>Porphyridiales</taxon>
        <taxon>Porphyridiaceae</taxon>
        <taxon>Erythrolobus</taxon>
    </lineage>
</organism>
<gene>
    <name evidence="1" type="ORF">EMAD1354_LOCUS1401</name>
</gene>
<dbReference type="AlphaFoldDB" id="A0A7S0T6K5"/>
<dbReference type="EMBL" id="HBFE01002131">
    <property type="protein sequence ID" value="CAD8725321.1"/>
    <property type="molecule type" value="Transcribed_RNA"/>
</dbReference>
<accession>A0A7S0T6K5</accession>
<reference evidence="1" key="1">
    <citation type="submission" date="2021-01" db="EMBL/GenBank/DDBJ databases">
        <authorList>
            <person name="Corre E."/>
            <person name="Pelletier E."/>
            <person name="Niang G."/>
            <person name="Scheremetjew M."/>
            <person name="Finn R."/>
            <person name="Kale V."/>
            <person name="Holt S."/>
            <person name="Cochrane G."/>
            <person name="Meng A."/>
            <person name="Brown T."/>
            <person name="Cohen L."/>
        </authorList>
    </citation>
    <scope>NUCLEOTIDE SEQUENCE</scope>
    <source>
        <strain evidence="1">CCMP3276</strain>
    </source>
</reference>
<protein>
    <submittedName>
        <fullName evidence="1">Uncharacterized protein</fullName>
    </submittedName>
</protein>
<proteinExistence type="predicted"/>
<evidence type="ECO:0000313" key="1">
    <source>
        <dbReference type="EMBL" id="CAD8725321.1"/>
    </source>
</evidence>
<name>A0A7S0T6K5_9RHOD</name>
<sequence length="229" mass="24795">MSVILRGGWSIAGAKERCIHYSAARNQFAGRVVSGPRTKSVEFATMPPSFPVEAITRRADVASALTTARALLFPTTNATAIARHESFVPVLNPLTAQIVYHKSFLFAELPSYGSMRQTPFFSEAHRCDLKVLDSVLVGGDRTPSFLAVKEATGIPVLILILALGNELLFTQFYTVGEITKAMSKMLGSVVCKSMSVLSMTLHANLREVRDAFQAELRAQKAALGQTGCS</sequence>